<dbReference type="NCBIfam" id="TIGR00083">
    <property type="entry name" value="ribF"/>
    <property type="match status" value="1"/>
</dbReference>
<evidence type="ECO:0000256" key="9">
    <source>
        <dbReference type="ARBA" id="ARBA00022777"/>
    </source>
</evidence>
<dbReference type="Pfam" id="PF01687">
    <property type="entry name" value="Flavokinase"/>
    <property type="match status" value="1"/>
</dbReference>
<organism evidence="17 18">
    <name type="scientific">Desulfofarcimen acetoxidans (strain ATCC 49208 / DSM 771 / KCTC 5769 / VKM B-1644 / 5575)</name>
    <name type="common">Desulfotomaculum acetoxidans</name>
    <dbReference type="NCBI Taxonomy" id="485916"/>
    <lineage>
        <taxon>Bacteria</taxon>
        <taxon>Bacillati</taxon>
        <taxon>Bacillota</taxon>
        <taxon>Clostridia</taxon>
        <taxon>Eubacteriales</taxon>
        <taxon>Peptococcaceae</taxon>
        <taxon>Desulfofarcimen</taxon>
    </lineage>
</organism>
<comment type="similarity">
    <text evidence="15">Belongs to the ribF family.</text>
</comment>
<evidence type="ECO:0000313" key="17">
    <source>
        <dbReference type="EMBL" id="ACV63926.1"/>
    </source>
</evidence>
<dbReference type="GO" id="GO:0005524">
    <property type="term" value="F:ATP binding"/>
    <property type="evidence" value="ECO:0007669"/>
    <property type="project" value="UniProtKB-UniRule"/>
</dbReference>
<dbReference type="GO" id="GO:0003919">
    <property type="term" value="F:FMN adenylyltransferase activity"/>
    <property type="evidence" value="ECO:0007669"/>
    <property type="project" value="UniProtKB-UniRule"/>
</dbReference>
<dbReference type="InterPro" id="IPR002606">
    <property type="entry name" value="Riboflavin_kinase_bac"/>
</dbReference>
<dbReference type="eggNOG" id="COG0196">
    <property type="taxonomic scope" value="Bacteria"/>
</dbReference>
<dbReference type="InterPro" id="IPR014729">
    <property type="entry name" value="Rossmann-like_a/b/a_fold"/>
</dbReference>
<dbReference type="Gene3D" id="2.40.30.30">
    <property type="entry name" value="Riboflavin kinase-like"/>
    <property type="match status" value="1"/>
</dbReference>
<evidence type="ECO:0000256" key="12">
    <source>
        <dbReference type="ARBA" id="ARBA00023268"/>
    </source>
</evidence>
<dbReference type="EC" id="2.7.1.26" evidence="15"/>
<dbReference type="NCBIfam" id="NF004160">
    <property type="entry name" value="PRK05627.1-3"/>
    <property type="match status" value="1"/>
</dbReference>
<evidence type="ECO:0000256" key="6">
    <source>
        <dbReference type="ARBA" id="ARBA00022679"/>
    </source>
</evidence>
<dbReference type="SUPFAM" id="SSF82114">
    <property type="entry name" value="Riboflavin kinase-like"/>
    <property type="match status" value="1"/>
</dbReference>
<evidence type="ECO:0000259" key="16">
    <source>
        <dbReference type="SMART" id="SM00904"/>
    </source>
</evidence>
<sequence>MDVYYSRQGLLKEKYNQIYLGLGNFDGIHIGHQKLISDLVDVARQRGGVPAVMTFYPHPLAVLQPAEAPLMLLSQTNKQEFMEGLGVEVLLVMPFDRDFACLAPDTFIKDILYGELGVKGVFVGYNYTFGCRGLGTPDLLKSYGGTYGFDVHVVPPVCVGEQVVNSTLIRGLIEKGEVGNAAKFLGYVPFIQGEVVYGERRGNTLGFPTANLELDSDLVVPDNGVYAVHVELGGCKYPAVANIGTKPTFHGFAGARCLEVHLLDFSADLYGQTIKVSFIRRLRGEKRFNSVGELVAQIKTDIGEARICVVD</sequence>
<dbReference type="EMBL" id="CP001720">
    <property type="protein sequence ID" value="ACV63926.1"/>
    <property type="molecule type" value="Genomic_DNA"/>
</dbReference>
<dbReference type="Proteomes" id="UP000002217">
    <property type="component" value="Chromosome"/>
</dbReference>
<evidence type="ECO:0000256" key="11">
    <source>
        <dbReference type="ARBA" id="ARBA00022840"/>
    </source>
</evidence>
<keyword evidence="5 15" id="KW-0288">FMN</keyword>
<dbReference type="SMART" id="SM00904">
    <property type="entry name" value="Flavokinase"/>
    <property type="match status" value="1"/>
</dbReference>
<dbReference type="UniPathway" id="UPA00277">
    <property type="reaction ID" value="UER00407"/>
</dbReference>
<evidence type="ECO:0000256" key="5">
    <source>
        <dbReference type="ARBA" id="ARBA00022643"/>
    </source>
</evidence>
<dbReference type="EC" id="2.7.7.2" evidence="15"/>
<name>C8W4P0_DESAS</name>
<gene>
    <name evidence="17" type="ordered locus">Dtox_3184</name>
</gene>
<keyword evidence="18" id="KW-1185">Reference proteome</keyword>
<dbReference type="GO" id="GO:0009231">
    <property type="term" value="P:riboflavin biosynthetic process"/>
    <property type="evidence" value="ECO:0007669"/>
    <property type="project" value="InterPro"/>
</dbReference>
<proteinExistence type="inferred from homology"/>
<keyword evidence="11 15" id="KW-0067">ATP-binding</keyword>
<evidence type="ECO:0000256" key="1">
    <source>
        <dbReference type="ARBA" id="ARBA00002121"/>
    </source>
</evidence>
<dbReference type="GO" id="GO:0006747">
    <property type="term" value="P:FAD biosynthetic process"/>
    <property type="evidence" value="ECO:0007669"/>
    <property type="project" value="UniProtKB-UniRule"/>
</dbReference>
<keyword evidence="9 15" id="KW-0418">Kinase</keyword>
<feature type="domain" description="Riboflavin kinase" evidence="16">
    <location>
        <begin position="184"/>
        <end position="310"/>
    </location>
</feature>
<comment type="pathway">
    <text evidence="2 15">Cofactor biosynthesis; FAD biosynthesis; FAD from FMN: step 1/1.</text>
</comment>
<dbReference type="InterPro" id="IPR015864">
    <property type="entry name" value="FAD_synthase"/>
</dbReference>
<evidence type="ECO:0000256" key="13">
    <source>
        <dbReference type="ARBA" id="ARBA00047880"/>
    </source>
</evidence>
<evidence type="ECO:0000256" key="4">
    <source>
        <dbReference type="ARBA" id="ARBA00022630"/>
    </source>
</evidence>
<evidence type="ECO:0000256" key="3">
    <source>
        <dbReference type="ARBA" id="ARBA00005201"/>
    </source>
</evidence>
<dbReference type="KEGG" id="dae:Dtox_3184"/>
<evidence type="ECO:0000313" key="18">
    <source>
        <dbReference type="Proteomes" id="UP000002217"/>
    </source>
</evidence>
<comment type="catalytic activity">
    <reaction evidence="13 15">
        <text>riboflavin + ATP = FMN + ADP + H(+)</text>
        <dbReference type="Rhea" id="RHEA:14357"/>
        <dbReference type="ChEBI" id="CHEBI:15378"/>
        <dbReference type="ChEBI" id="CHEBI:30616"/>
        <dbReference type="ChEBI" id="CHEBI:57986"/>
        <dbReference type="ChEBI" id="CHEBI:58210"/>
        <dbReference type="ChEBI" id="CHEBI:456216"/>
        <dbReference type="EC" id="2.7.1.26"/>
    </reaction>
</comment>
<evidence type="ECO:0000256" key="7">
    <source>
        <dbReference type="ARBA" id="ARBA00022695"/>
    </source>
</evidence>
<dbReference type="InterPro" id="IPR023465">
    <property type="entry name" value="Riboflavin_kinase_dom_sf"/>
</dbReference>
<dbReference type="NCBIfam" id="NF004162">
    <property type="entry name" value="PRK05627.1-5"/>
    <property type="match status" value="1"/>
</dbReference>
<evidence type="ECO:0000256" key="8">
    <source>
        <dbReference type="ARBA" id="ARBA00022741"/>
    </source>
</evidence>
<evidence type="ECO:0000256" key="14">
    <source>
        <dbReference type="ARBA" id="ARBA00049494"/>
    </source>
</evidence>
<dbReference type="InterPro" id="IPR023468">
    <property type="entry name" value="Riboflavin_kinase"/>
</dbReference>
<dbReference type="OrthoDB" id="9803667at2"/>
<dbReference type="FunFam" id="2.40.30.30:FF:000003">
    <property type="entry name" value="Riboflavin biosynthesis protein"/>
    <property type="match status" value="1"/>
</dbReference>
<evidence type="ECO:0000256" key="2">
    <source>
        <dbReference type="ARBA" id="ARBA00004726"/>
    </source>
</evidence>
<protein>
    <recommendedName>
        <fullName evidence="15">Riboflavin biosynthesis protein</fullName>
    </recommendedName>
    <domain>
        <recommendedName>
            <fullName evidence="15">Riboflavin kinase</fullName>
            <ecNumber evidence="15">2.7.1.26</ecNumber>
        </recommendedName>
        <alternativeName>
            <fullName evidence="15">Flavokinase</fullName>
        </alternativeName>
    </domain>
    <domain>
        <recommendedName>
            <fullName evidence="15">FMN adenylyltransferase</fullName>
            <ecNumber evidence="15">2.7.7.2</ecNumber>
        </recommendedName>
        <alternativeName>
            <fullName evidence="15">FAD pyrophosphorylase</fullName>
        </alternativeName>
        <alternativeName>
            <fullName evidence="15">FAD synthase</fullName>
        </alternativeName>
    </domain>
</protein>
<keyword evidence="6 15" id="KW-0808">Transferase</keyword>
<dbReference type="STRING" id="485916.Dtox_3184"/>
<keyword evidence="7 15" id="KW-0548">Nucleotidyltransferase</keyword>
<dbReference type="GO" id="GO:0009398">
    <property type="term" value="P:FMN biosynthetic process"/>
    <property type="evidence" value="ECO:0007669"/>
    <property type="project" value="UniProtKB-UniRule"/>
</dbReference>
<evidence type="ECO:0000256" key="10">
    <source>
        <dbReference type="ARBA" id="ARBA00022827"/>
    </source>
</evidence>
<evidence type="ECO:0000256" key="15">
    <source>
        <dbReference type="PIRNR" id="PIRNR004491"/>
    </source>
</evidence>
<dbReference type="PIRSF" id="PIRSF004491">
    <property type="entry name" value="FAD_Synth"/>
    <property type="match status" value="1"/>
</dbReference>
<dbReference type="FunFam" id="3.40.50.620:FF:000021">
    <property type="entry name" value="Riboflavin biosynthesis protein"/>
    <property type="match status" value="1"/>
</dbReference>
<dbReference type="AlphaFoldDB" id="C8W4P0"/>
<comment type="catalytic activity">
    <reaction evidence="14 15">
        <text>FMN + ATP + H(+) = FAD + diphosphate</text>
        <dbReference type="Rhea" id="RHEA:17237"/>
        <dbReference type="ChEBI" id="CHEBI:15378"/>
        <dbReference type="ChEBI" id="CHEBI:30616"/>
        <dbReference type="ChEBI" id="CHEBI:33019"/>
        <dbReference type="ChEBI" id="CHEBI:57692"/>
        <dbReference type="ChEBI" id="CHEBI:58210"/>
        <dbReference type="EC" id="2.7.7.2"/>
    </reaction>
</comment>
<keyword evidence="4 15" id="KW-0285">Flavoprotein</keyword>
<dbReference type="PANTHER" id="PTHR22749:SF6">
    <property type="entry name" value="RIBOFLAVIN KINASE"/>
    <property type="match status" value="1"/>
</dbReference>
<dbReference type="Pfam" id="PF06574">
    <property type="entry name" value="FAD_syn"/>
    <property type="match status" value="1"/>
</dbReference>
<keyword evidence="12" id="KW-0511">Multifunctional enzyme</keyword>
<reference evidence="17 18" key="1">
    <citation type="journal article" date="2009" name="Stand. Genomic Sci.">
        <title>Complete genome sequence of Desulfotomaculum acetoxidans type strain (5575).</title>
        <authorList>
            <person name="Spring S."/>
            <person name="Lapidus A."/>
            <person name="Schroder M."/>
            <person name="Gleim D."/>
            <person name="Sims D."/>
            <person name="Meincke L."/>
            <person name="Glavina Del Rio T."/>
            <person name="Tice H."/>
            <person name="Copeland A."/>
            <person name="Cheng J.F."/>
            <person name="Lucas S."/>
            <person name="Chen F."/>
            <person name="Nolan M."/>
            <person name="Bruce D."/>
            <person name="Goodwin L."/>
            <person name="Pitluck S."/>
            <person name="Ivanova N."/>
            <person name="Mavromatis K."/>
            <person name="Mikhailova N."/>
            <person name="Pati A."/>
            <person name="Chen A."/>
            <person name="Palaniappan K."/>
            <person name="Land M."/>
            <person name="Hauser L."/>
            <person name="Chang Y.J."/>
            <person name="Jeffries C.D."/>
            <person name="Chain P."/>
            <person name="Saunders E."/>
            <person name="Brettin T."/>
            <person name="Detter J.C."/>
            <person name="Goker M."/>
            <person name="Bristow J."/>
            <person name="Eisen J.A."/>
            <person name="Markowitz V."/>
            <person name="Hugenholtz P."/>
            <person name="Kyrpides N.C."/>
            <person name="Klenk H.P."/>
            <person name="Han C."/>
        </authorList>
    </citation>
    <scope>NUCLEOTIDE SEQUENCE [LARGE SCALE GENOMIC DNA]</scope>
    <source>
        <strain evidence="18">ATCC 49208 / DSM 771 / VKM B-1644</strain>
    </source>
</reference>
<dbReference type="HOGENOM" id="CLU_048437_0_0_9"/>
<dbReference type="PANTHER" id="PTHR22749">
    <property type="entry name" value="RIBOFLAVIN KINASE/FMN ADENYLYLTRANSFERASE"/>
    <property type="match status" value="1"/>
</dbReference>
<dbReference type="GO" id="GO:0008531">
    <property type="term" value="F:riboflavin kinase activity"/>
    <property type="evidence" value="ECO:0007669"/>
    <property type="project" value="UniProtKB-UniRule"/>
</dbReference>
<accession>C8W4P0</accession>
<dbReference type="RefSeq" id="WP_015758618.1">
    <property type="nucleotide sequence ID" value="NC_013216.1"/>
</dbReference>
<keyword evidence="8 15" id="KW-0547">Nucleotide-binding</keyword>
<comment type="pathway">
    <text evidence="3 15">Cofactor biosynthesis; FMN biosynthesis; FMN from riboflavin (ATP route): step 1/1.</text>
</comment>
<dbReference type="UniPathway" id="UPA00276">
    <property type="reaction ID" value="UER00406"/>
</dbReference>
<comment type="function">
    <text evidence="1">Catalyzes the phosphorylation of riboflavin to FMN followed by the adenylation of FMN to FAD.</text>
</comment>
<dbReference type="InterPro" id="IPR015865">
    <property type="entry name" value="Riboflavin_kinase_bac/euk"/>
</dbReference>
<dbReference type="CDD" id="cd02064">
    <property type="entry name" value="FAD_synthetase_N"/>
    <property type="match status" value="1"/>
</dbReference>
<dbReference type="SUPFAM" id="SSF52374">
    <property type="entry name" value="Nucleotidylyl transferase"/>
    <property type="match status" value="1"/>
</dbReference>
<dbReference type="Gene3D" id="3.40.50.620">
    <property type="entry name" value="HUPs"/>
    <property type="match status" value="1"/>
</dbReference>
<keyword evidence="10 15" id="KW-0274">FAD</keyword>